<feature type="domain" description="Cupin type-2" evidence="3">
    <location>
        <begin position="80"/>
        <end position="137"/>
    </location>
</feature>
<evidence type="ECO:0000256" key="1">
    <source>
        <dbReference type="ARBA" id="ARBA00022723"/>
    </source>
</evidence>
<protein>
    <recommendedName>
        <fullName evidence="3">Cupin type-2 domain-containing protein</fullName>
    </recommendedName>
</protein>
<dbReference type="SUPFAM" id="SSF51182">
    <property type="entry name" value="RmlC-like cupins"/>
    <property type="match status" value="1"/>
</dbReference>
<dbReference type="Pfam" id="PF07883">
    <property type="entry name" value="Cupin_2"/>
    <property type="match status" value="1"/>
</dbReference>
<dbReference type="GO" id="GO:0046872">
    <property type="term" value="F:metal ion binding"/>
    <property type="evidence" value="ECO:0007669"/>
    <property type="project" value="UniProtKB-KW"/>
</dbReference>
<gene>
    <name evidence="4" type="ORF">EK21DRAFT_87923</name>
</gene>
<proteinExistence type="predicted"/>
<evidence type="ECO:0000313" key="4">
    <source>
        <dbReference type="EMBL" id="KAF2031664.1"/>
    </source>
</evidence>
<feature type="compositionally biased region" description="Polar residues" evidence="2">
    <location>
        <begin position="63"/>
        <end position="76"/>
    </location>
</feature>
<keyword evidence="1" id="KW-0479">Metal-binding</keyword>
<keyword evidence="5" id="KW-1185">Reference proteome</keyword>
<evidence type="ECO:0000259" key="3">
    <source>
        <dbReference type="Pfam" id="PF07883"/>
    </source>
</evidence>
<reference evidence="4" key="1">
    <citation type="journal article" date="2020" name="Stud. Mycol.">
        <title>101 Dothideomycetes genomes: a test case for predicting lifestyles and emergence of pathogens.</title>
        <authorList>
            <person name="Haridas S."/>
            <person name="Albert R."/>
            <person name="Binder M."/>
            <person name="Bloem J."/>
            <person name="Labutti K."/>
            <person name="Salamov A."/>
            <person name="Andreopoulos B."/>
            <person name="Baker S."/>
            <person name="Barry K."/>
            <person name="Bills G."/>
            <person name="Bluhm B."/>
            <person name="Cannon C."/>
            <person name="Castanera R."/>
            <person name="Culley D."/>
            <person name="Daum C."/>
            <person name="Ezra D."/>
            <person name="Gonzalez J."/>
            <person name="Henrissat B."/>
            <person name="Kuo A."/>
            <person name="Liang C."/>
            <person name="Lipzen A."/>
            <person name="Lutzoni F."/>
            <person name="Magnuson J."/>
            <person name="Mondo S."/>
            <person name="Nolan M."/>
            <person name="Ohm R."/>
            <person name="Pangilinan J."/>
            <person name="Park H.-J."/>
            <person name="Ramirez L."/>
            <person name="Alfaro M."/>
            <person name="Sun H."/>
            <person name="Tritt A."/>
            <person name="Yoshinaga Y."/>
            <person name="Zwiers L.-H."/>
            <person name="Turgeon B."/>
            <person name="Goodwin S."/>
            <person name="Spatafora J."/>
            <person name="Crous P."/>
            <person name="Grigoriev I."/>
        </authorList>
    </citation>
    <scope>NUCLEOTIDE SEQUENCE</scope>
    <source>
        <strain evidence="4">CBS 110217</strain>
    </source>
</reference>
<feature type="region of interest" description="Disordered" evidence="2">
    <location>
        <begin position="60"/>
        <end position="88"/>
    </location>
</feature>
<accession>A0A9P4LQB4</accession>
<comment type="caution">
    <text evidence="4">The sequence shown here is derived from an EMBL/GenBank/DDBJ whole genome shotgun (WGS) entry which is preliminary data.</text>
</comment>
<dbReference type="InterPro" id="IPR011051">
    <property type="entry name" value="RmlC_Cupin_sf"/>
</dbReference>
<evidence type="ECO:0000313" key="5">
    <source>
        <dbReference type="Proteomes" id="UP000799777"/>
    </source>
</evidence>
<dbReference type="OrthoDB" id="445803at2759"/>
<dbReference type="Gene3D" id="2.60.120.10">
    <property type="entry name" value="Jelly Rolls"/>
    <property type="match status" value="1"/>
</dbReference>
<dbReference type="Proteomes" id="UP000799777">
    <property type="component" value="Unassembled WGS sequence"/>
</dbReference>
<sequence length="289" mass="32117">MPSTPYHRVLRPVILHTSDISLMSPQSFPSSAQGIVSWKTLFSSPHTPTDSLTVGIATCPAGSGTSRPIQNQNQAGSPKPGPGHLKSHRHAHAEMYYVTAGKGCVTIDGIEYEVRKESVVFIPGNAEHGIRNTGTEEGEEGGDLVWLIILRYFDMEKPQLRTQPRDSEEGFIKTGTEMLPRILRDHGTPLPPLQKAPHRKSGLELVDTSMKRANKDIPLLIEVCTKWVEGIRSCISLEDLDPTMFEFELFAWLDLDDIRKKLISEVHGPESSTEVKALDHYGNRIDLGF</sequence>
<dbReference type="EMBL" id="ML978179">
    <property type="protein sequence ID" value="KAF2031664.1"/>
    <property type="molecule type" value="Genomic_DNA"/>
</dbReference>
<evidence type="ECO:0000256" key="2">
    <source>
        <dbReference type="SAM" id="MobiDB-lite"/>
    </source>
</evidence>
<organism evidence="4 5">
    <name type="scientific">Setomelanomma holmii</name>
    <dbReference type="NCBI Taxonomy" id="210430"/>
    <lineage>
        <taxon>Eukaryota</taxon>
        <taxon>Fungi</taxon>
        <taxon>Dikarya</taxon>
        <taxon>Ascomycota</taxon>
        <taxon>Pezizomycotina</taxon>
        <taxon>Dothideomycetes</taxon>
        <taxon>Pleosporomycetidae</taxon>
        <taxon>Pleosporales</taxon>
        <taxon>Pleosporineae</taxon>
        <taxon>Phaeosphaeriaceae</taxon>
        <taxon>Setomelanomma</taxon>
    </lineage>
</organism>
<name>A0A9P4LQB4_9PLEO</name>
<dbReference type="InterPro" id="IPR014710">
    <property type="entry name" value="RmlC-like_jellyroll"/>
</dbReference>
<dbReference type="InterPro" id="IPR013096">
    <property type="entry name" value="Cupin_2"/>
</dbReference>
<dbReference type="PANTHER" id="PTHR35848:SF6">
    <property type="entry name" value="CUPIN TYPE-2 DOMAIN-CONTAINING PROTEIN"/>
    <property type="match status" value="1"/>
</dbReference>
<dbReference type="PANTHER" id="PTHR35848">
    <property type="entry name" value="OXALATE-BINDING PROTEIN"/>
    <property type="match status" value="1"/>
</dbReference>
<dbReference type="AlphaFoldDB" id="A0A9P4LQB4"/>
<dbReference type="InterPro" id="IPR051610">
    <property type="entry name" value="GPI/OXD"/>
</dbReference>